<accession>A0A2I1HVL4</accession>
<reference evidence="3 4" key="1">
    <citation type="submission" date="2015-10" db="EMBL/GenBank/DDBJ databases">
        <title>Genome analyses suggest a sexual origin of heterokaryosis in a supposedly ancient asexual fungus.</title>
        <authorList>
            <person name="Ropars J."/>
            <person name="Sedzielewska K."/>
            <person name="Noel J."/>
            <person name="Charron P."/>
            <person name="Farinelli L."/>
            <person name="Marton T."/>
            <person name="Kruger M."/>
            <person name="Pelin A."/>
            <person name="Brachmann A."/>
            <person name="Corradi N."/>
        </authorList>
    </citation>
    <scope>NUCLEOTIDE SEQUENCE [LARGE SCALE GENOMIC DNA]</scope>
    <source>
        <strain evidence="3 4">A4</strain>
    </source>
</reference>
<evidence type="ECO:0000313" key="4">
    <source>
        <dbReference type="Proteomes" id="UP000234323"/>
    </source>
</evidence>
<evidence type="ECO:0000313" key="3">
    <source>
        <dbReference type="EMBL" id="PKY62932.1"/>
    </source>
</evidence>
<feature type="signal peptide" evidence="2">
    <location>
        <begin position="1"/>
        <end position="22"/>
    </location>
</feature>
<sequence length="138" mass="16413">MLILVKLLIQLFLFLIIEEQEAFHSNKTYDNFNIPDSSKYLFEFEFEIKLYDIDRILYFLVDDFSKSSINQSNSISKKIGTIFKENSKKLSKVFKKLHIKDDPQNDYNNKDEVEIQNDPNLHSEEQDELEIPDDIDKL</sequence>
<keyword evidence="2" id="KW-0732">Signal</keyword>
<dbReference type="AlphaFoldDB" id="A0A2I1HVL4"/>
<evidence type="ECO:0000256" key="2">
    <source>
        <dbReference type="SAM" id="SignalP"/>
    </source>
</evidence>
<evidence type="ECO:0000256" key="1">
    <source>
        <dbReference type="SAM" id="MobiDB-lite"/>
    </source>
</evidence>
<protein>
    <submittedName>
        <fullName evidence="3">Uncharacterized protein</fullName>
    </submittedName>
</protein>
<gene>
    <name evidence="3" type="ORF">RhiirA4_490398</name>
</gene>
<feature type="compositionally biased region" description="Basic and acidic residues" evidence="1">
    <location>
        <begin position="101"/>
        <end position="113"/>
    </location>
</feature>
<feature type="compositionally biased region" description="Acidic residues" evidence="1">
    <location>
        <begin position="125"/>
        <end position="138"/>
    </location>
</feature>
<name>A0A2I1HVL4_9GLOM</name>
<proteinExistence type="predicted"/>
<feature type="region of interest" description="Disordered" evidence="1">
    <location>
        <begin position="101"/>
        <end position="138"/>
    </location>
</feature>
<dbReference type="VEuPathDB" id="FungiDB:RhiirA1_523140"/>
<organism evidence="3 4">
    <name type="scientific">Rhizophagus irregularis</name>
    <dbReference type="NCBI Taxonomy" id="588596"/>
    <lineage>
        <taxon>Eukaryota</taxon>
        <taxon>Fungi</taxon>
        <taxon>Fungi incertae sedis</taxon>
        <taxon>Mucoromycota</taxon>
        <taxon>Glomeromycotina</taxon>
        <taxon>Glomeromycetes</taxon>
        <taxon>Glomerales</taxon>
        <taxon>Glomeraceae</taxon>
        <taxon>Rhizophagus</taxon>
    </lineage>
</organism>
<dbReference type="EMBL" id="LLXI01008452">
    <property type="protein sequence ID" value="PKY62932.1"/>
    <property type="molecule type" value="Genomic_DNA"/>
</dbReference>
<comment type="caution">
    <text evidence="3">The sequence shown here is derived from an EMBL/GenBank/DDBJ whole genome shotgun (WGS) entry which is preliminary data.</text>
</comment>
<dbReference type="Proteomes" id="UP000234323">
    <property type="component" value="Unassembled WGS sequence"/>
</dbReference>
<keyword evidence="4" id="KW-1185">Reference proteome</keyword>
<feature type="chain" id="PRO_5014132212" evidence="2">
    <location>
        <begin position="23"/>
        <end position="138"/>
    </location>
</feature>